<reference evidence="12 13" key="1">
    <citation type="journal article" date="2020" name="Cell">
        <title>Large-Scale Comparative Analyses of Tick Genomes Elucidate Their Genetic Diversity and Vector Capacities.</title>
        <authorList>
            <consortium name="Tick Genome and Microbiome Consortium (TIGMIC)"/>
            <person name="Jia N."/>
            <person name="Wang J."/>
            <person name="Shi W."/>
            <person name="Du L."/>
            <person name="Sun Y."/>
            <person name="Zhan W."/>
            <person name="Jiang J.F."/>
            <person name="Wang Q."/>
            <person name="Zhang B."/>
            <person name="Ji P."/>
            <person name="Bell-Sakyi L."/>
            <person name="Cui X.M."/>
            <person name="Yuan T.T."/>
            <person name="Jiang B.G."/>
            <person name="Yang W.F."/>
            <person name="Lam T.T."/>
            <person name="Chang Q.C."/>
            <person name="Ding S.J."/>
            <person name="Wang X.J."/>
            <person name="Zhu J.G."/>
            <person name="Ruan X.D."/>
            <person name="Zhao L."/>
            <person name="Wei J.T."/>
            <person name="Ye R.Z."/>
            <person name="Que T.C."/>
            <person name="Du C.H."/>
            <person name="Zhou Y.H."/>
            <person name="Cheng J.X."/>
            <person name="Dai P.F."/>
            <person name="Guo W.B."/>
            <person name="Han X.H."/>
            <person name="Huang E.J."/>
            <person name="Li L.F."/>
            <person name="Wei W."/>
            <person name="Gao Y.C."/>
            <person name="Liu J.Z."/>
            <person name="Shao H.Z."/>
            <person name="Wang X."/>
            <person name="Wang C.C."/>
            <person name="Yang T.C."/>
            <person name="Huo Q.B."/>
            <person name="Li W."/>
            <person name="Chen H.Y."/>
            <person name="Chen S.E."/>
            <person name="Zhou L.G."/>
            <person name="Ni X.B."/>
            <person name="Tian J.H."/>
            <person name="Sheng Y."/>
            <person name="Liu T."/>
            <person name="Pan Y.S."/>
            <person name="Xia L.Y."/>
            <person name="Li J."/>
            <person name="Zhao F."/>
            <person name="Cao W.C."/>
        </authorList>
    </citation>
    <scope>NUCLEOTIDE SEQUENCE [LARGE SCALE GENOMIC DNA]</scope>
    <source>
        <strain evidence="12">HaeL-2018</strain>
    </source>
</reference>
<evidence type="ECO:0000256" key="5">
    <source>
        <dbReference type="ARBA" id="ARBA00022737"/>
    </source>
</evidence>
<dbReference type="GO" id="GO:0004896">
    <property type="term" value="F:cytokine receptor activity"/>
    <property type="evidence" value="ECO:0007669"/>
    <property type="project" value="InterPro"/>
</dbReference>
<keyword evidence="7" id="KW-0472">Membrane</keyword>
<dbReference type="GO" id="GO:0005886">
    <property type="term" value="C:plasma membrane"/>
    <property type="evidence" value="ECO:0007669"/>
    <property type="project" value="TreeGrafter"/>
</dbReference>
<evidence type="ECO:0000256" key="7">
    <source>
        <dbReference type="ARBA" id="ARBA00023136"/>
    </source>
</evidence>
<dbReference type="GO" id="GO:0007420">
    <property type="term" value="P:brain development"/>
    <property type="evidence" value="ECO:0007669"/>
    <property type="project" value="TreeGrafter"/>
</dbReference>
<proteinExistence type="inferred from homology"/>
<feature type="domain" description="Fibronectin type-III" evidence="11">
    <location>
        <begin position="243"/>
        <end position="343"/>
    </location>
</feature>
<dbReference type="InterPro" id="IPR036116">
    <property type="entry name" value="FN3_sf"/>
</dbReference>
<keyword evidence="9" id="KW-0675">Receptor</keyword>
<evidence type="ECO:0000256" key="6">
    <source>
        <dbReference type="ARBA" id="ARBA00022989"/>
    </source>
</evidence>
<evidence type="ECO:0000313" key="12">
    <source>
        <dbReference type="EMBL" id="KAH9364499.1"/>
    </source>
</evidence>
<keyword evidence="4" id="KW-0732">Signal</keyword>
<dbReference type="Pfam" id="PF00041">
    <property type="entry name" value="fn3"/>
    <property type="match status" value="2"/>
</dbReference>
<dbReference type="Gene3D" id="2.60.40.10">
    <property type="entry name" value="Immunoglobulins"/>
    <property type="match status" value="4"/>
</dbReference>
<dbReference type="Proteomes" id="UP000821853">
    <property type="component" value="Chromosome 10"/>
</dbReference>
<organism evidence="12 13">
    <name type="scientific">Haemaphysalis longicornis</name>
    <name type="common">Bush tick</name>
    <dbReference type="NCBI Taxonomy" id="44386"/>
    <lineage>
        <taxon>Eukaryota</taxon>
        <taxon>Metazoa</taxon>
        <taxon>Ecdysozoa</taxon>
        <taxon>Arthropoda</taxon>
        <taxon>Chelicerata</taxon>
        <taxon>Arachnida</taxon>
        <taxon>Acari</taxon>
        <taxon>Parasitiformes</taxon>
        <taxon>Ixodida</taxon>
        <taxon>Ixodoidea</taxon>
        <taxon>Ixodidae</taxon>
        <taxon>Haemaphysalinae</taxon>
        <taxon>Haemaphysalis</taxon>
    </lineage>
</organism>
<dbReference type="InterPro" id="IPR003961">
    <property type="entry name" value="FN3_dom"/>
</dbReference>
<dbReference type="GO" id="GO:0030424">
    <property type="term" value="C:axon"/>
    <property type="evidence" value="ECO:0007669"/>
    <property type="project" value="TreeGrafter"/>
</dbReference>
<name>A0A9J6FNP6_HAELO</name>
<dbReference type="FunFam" id="2.60.40.10:FF:000035">
    <property type="entry name" value="Contactin 1"/>
    <property type="match status" value="1"/>
</dbReference>
<dbReference type="PROSITE" id="PS50853">
    <property type="entry name" value="FN3"/>
    <property type="match status" value="4"/>
</dbReference>
<comment type="caution">
    <text evidence="12">The sequence shown here is derived from an EMBL/GenBank/DDBJ whole genome shotgun (WGS) entry which is preliminary data.</text>
</comment>
<evidence type="ECO:0000313" key="13">
    <source>
        <dbReference type="Proteomes" id="UP000821853"/>
    </source>
</evidence>
<dbReference type="GO" id="GO:0007411">
    <property type="term" value="P:axon guidance"/>
    <property type="evidence" value="ECO:0007669"/>
    <property type="project" value="TreeGrafter"/>
</dbReference>
<dbReference type="OrthoDB" id="6244967at2759"/>
<dbReference type="GO" id="GO:0098632">
    <property type="term" value="F:cell-cell adhesion mediator activity"/>
    <property type="evidence" value="ECO:0007669"/>
    <property type="project" value="TreeGrafter"/>
</dbReference>
<gene>
    <name evidence="12" type="ORF">HPB48_018689</name>
</gene>
<evidence type="ECO:0000256" key="9">
    <source>
        <dbReference type="ARBA" id="ARBA00023170"/>
    </source>
</evidence>
<keyword evidence="5" id="KW-0677">Repeat</keyword>
<keyword evidence="10" id="KW-0325">Glycoprotein</keyword>
<evidence type="ECO:0000256" key="8">
    <source>
        <dbReference type="ARBA" id="ARBA00023157"/>
    </source>
</evidence>
<feature type="domain" description="Fibronectin type-III" evidence="11">
    <location>
        <begin position="142"/>
        <end position="239"/>
    </location>
</feature>
<protein>
    <recommendedName>
        <fullName evidence="11">Fibronectin type-III domain-containing protein</fullName>
    </recommendedName>
</protein>
<evidence type="ECO:0000256" key="3">
    <source>
        <dbReference type="ARBA" id="ARBA00022692"/>
    </source>
</evidence>
<evidence type="ECO:0000256" key="10">
    <source>
        <dbReference type="ARBA" id="ARBA00023180"/>
    </source>
</evidence>
<dbReference type="SUPFAM" id="SSF49265">
    <property type="entry name" value="Fibronectin type III"/>
    <property type="match status" value="2"/>
</dbReference>
<keyword evidence="13" id="KW-1185">Reference proteome</keyword>
<keyword evidence="6" id="KW-1133">Transmembrane helix</keyword>
<feature type="domain" description="Fibronectin type-III" evidence="11">
    <location>
        <begin position="36"/>
        <end position="137"/>
    </location>
</feature>
<comment type="similarity">
    <text evidence="2">Belongs to the type I cytokine receptor family. Type 2 subfamily.</text>
</comment>
<dbReference type="VEuPathDB" id="VectorBase:HLOH_059681"/>
<dbReference type="SMART" id="SM00060">
    <property type="entry name" value="FN3"/>
    <property type="match status" value="3"/>
</dbReference>
<dbReference type="PROSITE" id="PS01353">
    <property type="entry name" value="HEMATOPO_REC_L_F2"/>
    <property type="match status" value="1"/>
</dbReference>
<accession>A0A9J6FNP6</accession>
<dbReference type="CDD" id="cd00063">
    <property type="entry name" value="FN3"/>
    <property type="match status" value="4"/>
</dbReference>
<dbReference type="PANTHER" id="PTHR44170:SF15">
    <property type="entry name" value="NEURONAL CELL ADHESION MOLECULE"/>
    <property type="match status" value="1"/>
</dbReference>
<evidence type="ECO:0000256" key="2">
    <source>
        <dbReference type="ARBA" id="ARBA00008921"/>
    </source>
</evidence>
<comment type="subcellular location">
    <subcellularLocation>
        <location evidence="1">Membrane</location>
        <topology evidence="1">Single-pass type I membrane protein</topology>
    </subcellularLocation>
</comment>
<evidence type="ECO:0000256" key="1">
    <source>
        <dbReference type="ARBA" id="ARBA00004479"/>
    </source>
</evidence>
<dbReference type="EMBL" id="JABSTR010000002">
    <property type="protein sequence ID" value="KAH9364499.1"/>
    <property type="molecule type" value="Genomic_DNA"/>
</dbReference>
<keyword evidence="8" id="KW-1015">Disulfide bond</keyword>
<dbReference type="InterPro" id="IPR003529">
    <property type="entry name" value="Hematopoietin_rcpt_Gp130_CS"/>
</dbReference>
<dbReference type="PANTHER" id="PTHR44170">
    <property type="entry name" value="PROTEIN SIDEKICK"/>
    <property type="match status" value="1"/>
</dbReference>
<dbReference type="AlphaFoldDB" id="A0A9J6FNP6"/>
<sequence length="377" mass="42422">MSPWGSYRFRVLARNDAGFSKPSETSVMCVTPEDVPDKNPDHVMGRGERPDNLVISWTPMPPAEHNAPGFFYKVLWKRDDLTKASWKYKHIEDWKQDRLVLIDQPTYKPFRIKVEARNRKGKANSSAAKVVGYSGEDVPLTAPDDFMLVQVVDTRSAEFSWSPVDPETVRGHFRGYKIETWTSEDGEGMRRELVVPTDATTAMVSLFRPYSRNLVRLRVFNDKYDGPSSDVVEYLTAEGTPGPVDSLEAIPLGSTALYLAWKEPAEPNGVLTGYFIQYSELRGTQFGPAMERAVPVGGRRIFRAKLVGLKPRTTYNIAIHASTKKGLGEPYILNTSIGYLSERLPDVPDFSWVHQPDGDKEAIQVCGRRDYLPKTTA</sequence>
<dbReference type="FunFam" id="2.60.40.10:FF:000028">
    <property type="entry name" value="Neuronal cell adhesion molecule"/>
    <property type="match status" value="1"/>
</dbReference>
<feature type="domain" description="Fibronectin type-III" evidence="11">
    <location>
        <begin position="1"/>
        <end position="34"/>
    </location>
</feature>
<dbReference type="OMA" id="NTHYKGA"/>
<keyword evidence="3" id="KW-0812">Transmembrane</keyword>
<evidence type="ECO:0000256" key="4">
    <source>
        <dbReference type="ARBA" id="ARBA00022729"/>
    </source>
</evidence>
<dbReference type="InterPro" id="IPR013783">
    <property type="entry name" value="Ig-like_fold"/>
</dbReference>
<evidence type="ECO:0000259" key="11">
    <source>
        <dbReference type="PROSITE" id="PS50853"/>
    </source>
</evidence>